<reference evidence="2" key="1">
    <citation type="submission" date="2024-05" db="EMBL/GenBank/DDBJ databases">
        <title>Complete genome sequence of bacteriophages Merry and Sunny infecting Microbacterium sp. isolated from an alkaline commercial outdoor algal pond.</title>
        <authorList>
            <person name="Levesque A.V."/>
            <person name="Rabines A.J."/>
            <person name="Alrubaiaan E."/>
            <person name="Oliver A."/>
            <person name="Allen E.E."/>
            <person name="Hazlebeck D."/>
            <person name="Pinowska A."/>
            <person name="Traller J.C."/>
            <person name="Zeigler Allen L."/>
        </authorList>
    </citation>
    <scope>NUCLEOTIDE SEQUENCE</scope>
</reference>
<evidence type="ECO:0000313" key="2">
    <source>
        <dbReference type="EMBL" id="XBN42072.1"/>
    </source>
</evidence>
<accession>A0AAU7J7U8</accession>
<sequence length="589" mass="64250">MLTEQTLVNERRGPGTRHPWPSVHFANPRGRMAAMTTPRIYVPIEGGPSPSDLPDDGAIIPAQPAPVSAPPPRPMTSLIASAARLTSESLAKSRGRRASSEGWQEDAWEMYDLVGELRFITNLLANQQAKARFYVGTISENPDDPPVPTEDQTLIDALEAIGDGPSGLSQLIKRLAVNLQIPGDAWLIGIPKDLLPDADPDVIVTRIEGTVQLDDLVWHTMSVTEVSFPSKDEVEITMGDGTDPEKVKTNPDNLWMIRVWNPHPRRFWQADSATRSALPVLRELVGLTMHISAQIDSRLAGAGVLIAPDSAARAAKRAAGLPEDSNEDPFTDALIKAMMTPISDRSNASAYVPLVWTVPDEAVDKFQFLDFAKPLDAEAKVMRDESIRRYALSADAPPDLLLGMGGMNHWGQWLAQEDTVRSHTEPALALICDAITTQYIRELMKQTGRYDDEEIDNTVVWYMVDHLIIRPNRGQDARDAHASGVISDKALRDSLGFSEDDAPEEGVDQAVSIAMDLIREKPDLMRDPGLPFLVQQLRIVLRGGDLSDAQPTLGAPESEPTSDVGGSTPAESEPSLDLASMADLLGSRS</sequence>
<organism evidence="2">
    <name type="scientific">Microbacterium phage Merry</name>
    <dbReference type="NCBI Taxonomy" id="3144827"/>
    <lineage>
        <taxon>Viruses</taxon>
    </lineage>
</organism>
<name>A0AAU7J7U8_9VIRU</name>
<proteinExistence type="predicted"/>
<evidence type="ECO:0000256" key="1">
    <source>
        <dbReference type="SAM" id="MobiDB-lite"/>
    </source>
</evidence>
<feature type="region of interest" description="Disordered" evidence="1">
    <location>
        <begin position="1"/>
        <end position="25"/>
    </location>
</feature>
<protein>
    <submittedName>
        <fullName evidence="2">Portal protein</fullName>
    </submittedName>
</protein>
<feature type="region of interest" description="Disordered" evidence="1">
    <location>
        <begin position="547"/>
        <end position="589"/>
    </location>
</feature>
<dbReference type="EMBL" id="PP763431">
    <property type="protein sequence ID" value="XBN42072.1"/>
    <property type="molecule type" value="Genomic_DNA"/>
</dbReference>